<keyword evidence="11" id="KW-1185">Reference proteome</keyword>
<evidence type="ECO:0000256" key="8">
    <source>
        <dbReference type="ARBA" id="ARBA00023014"/>
    </source>
</evidence>
<dbReference type="AlphaFoldDB" id="A0A5D8Q9W2"/>
<dbReference type="PROSITE" id="PS51379">
    <property type="entry name" value="4FE4S_FER_2"/>
    <property type="match status" value="1"/>
</dbReference>
<dbReference type="SUPFAM" id="SSF48371">
    <property type="entry name" value="ARM repeat"/>
    <property type="match status" value="1"/>
</dbReference>
<dbReference type="GO" id="GO:0051539">
    <property type="term" value="F:4 iron, 4 sulfur cluster binding"/>
    <property type="evidence" value="ECO:0007669"/>
    <property type="project" value="UniProtKB-KW"/>
</dbReference>
<keyword evidence="8" id="KW-0411">Iron-sulfur</keyword>
<keyword evidence="5" id="KW-0671">Queuosine biosynthesis</keyword>
<keyword evidence="3" id="KW-0819">tRNA processing</keyword>
<reference evidence="10 11" key="1">
    <citation type="submission" date="2019-08" db="EMBL/GenBank/DDBJ databases">
        <title>Calorimonas adulescens gen. nov., sp. nov., an anaerobic thermophilic bacterium from Sakhalin hot spring.</title>
        <authorList>
            <person name="Khomyakova M.A."/>
            <person name="Merkel A.Y."/>
            <person name="Novikov A."/>
            <person name="Bonch-Osmolovskaya E.A."/>
            <person name="Slobodkin A.I."/>
        </authorList>
    </citation>
    <scope>NUCLEOTIDE SEQUENCE [LARGE SCALE GENOMIC DNA]</scope>
    <source>
        <strain evidence="10 11">A05MB</strain>
    </source>
</reference>
<accession>A0A5D8Q9W2</accession>
<dbReference type="PANTHER" id="PTHR30002:SF4">
    <property type="entry name" value="EPOXYQUEUOSINE REDUCTASE"/>
    <property type="match status" value="1"/>
</dbReference>
<keyword evidence="7" id="KW-0408">Iron</keyword>
<gene>
    <name evidence="10" type="primary">queG</name>
    <name evidence="10" type="ORF">FWJ32_11490</name>
</gene>
<dbReference type="GO" id="GO:0046872">
    <property type="term" value="F:metal ion binding"/>
    <property type="evidence" value="ECO:0007669"/>
    <property type="project" value="UniProtKB-KW"/>
</dbReference>
<dbReference type="Pfam" id="PF08331">
    <property type="entry name" value="QueG_DUF1730"/>
    <property type="match status" value="1"/>
</dbReference>
<evidence type="ECO:0000256" key="5">
    <source>
        <dbReference type="ARBA" id="ARBA00022785"/>
    </source>
</evidence>
<evidence type="ECO:0000256" key="6">
    <source>
        <dbReference type="ARBA" id="ARBA00023002"/>
    </source>
</evidence>
<dbReference type="InterPro" id="IPR016024">
    <property type="entry name" value="ARM-type_fold"/>
</dbReference>
<dbReference type="Gene3D" id="3.30.70.20">
    <property type="match status" value="1"/>
</dbReference>
<name>A0A5D8Q9W2_9THEO</name>
<comment type="caution">
    <text evidence="10">The sequence shown here is derived from an EMBL/GenBank/DDBJ whole genome shotgun (WGS) entry which is preliminary data.</text>
</comment>
<dbReference type="EMBL" id="VTPS01000021">
    <property type="protein sequence ID" value="TZE80909.1"/>
    <property type="molecule type" value="Genomic_DNA"/>
</dbReference>
<evidence type="ECO:0000256" key="7">
    <source>
        <dbReference type="ARBA" id="ARBA00023004"/>
    </source>
</evidence>
<keyword evidence="2" id="KW-0963">Cytoplasm</keyword>
<feature type="domain" description="4Fe-4S ferredoxin-type" evidence="9">
    <location>
        <begin position="168"/>
        <end position="198"/>
    </location>
</feature>
<keyword evidence="6 10" id="KW-0560">Oxidoreductase</keyword>
<dbReference type="PROSITE" id="PS00198">
    <property type="entry name" value="4FE4S_FER_1"/>
    <property type="match status" value="1"/>
</dbReference>
<evidence type="ECO:0000256" key="3">
    <source>
        <dbReference type="ARBA" id="ARBA00022694"/>
    </source>
</evidence>
<dbReference type="GO" id="GO:0052693">
    <property type="term" value="F:epoxyqueuosine reductase activity"/>
    <property type="evidence" value="ECO:0007669"/>
    <property type="project" value="UniProtKB-EC"/>
</dbReference>
<dbReference type="PANTHER" id="PTHR30002">
    <property type="entry name" value="EPOXYQUEUOSINE REDUCTASE"/>
    <property type="match status" value="1"/>
</dbReference>
<dbReference type="Pfam" id="PF13646">
    <property type="entry name" value="HEAT_2"/>
    <property type="match status" value="1"/>
</dbReference>
<evidence type="ECO:0000313" key="10">
    <source>
        <dbReference type="EMBL" id="TZE80909.1"/>
    </source>
</evidence>
<evidence type="ECO:0000256" key="4">
    <source>
        <dbReference type="ARBA" id="ARBA00022723"/>
    </source>
</evidence>
<keyword evidence="1" id="KW-0004">4Fe-4S</keyword>
<keyword evidence="4" id="KW-0479">Metal-binding</keyword>
<evidence type="ECO:0000313" key="11">
    <source>
        <dbReference type="Proteomes" id="UP000322976"/>
    </source>
</evidence>
<dbReference type="InterPro" id="IPR017900">
    <property type="entry name" value="4Fe4S_Fe_S_CS"/>
</dbReference>
<dbReference type="InterPro" id="IPR011989">
    <property type="entry name" value="ARM-like"/>
</dbReference>
<dbReference type="SUPFAM" id="SSF46548">
    <property type="entry name" value="alpha-helical ferredoxin"/>
    <property type="match status" value="1"/>
</dbReference>
<dbReference type="InterPro" id="IPR017896">
    <property type="entry name" value="4Fe4S_Fe-S-bd"/>
</dbReference>
<organism evidence="10 11">
    <name type="scientific">Calorimonas adulescens</name>
    <dbReference type="NCBI Taxonomy" id="2606906"/>
    <lineage>
        <taxon>Bacteria</taxon>
        <taxon>Bacillati</taxon>
        <taxon>Bacillota</taxon>
        <taxon>Clostridia</taxon>
        <taxon>Thermoanaerobacterales</taxon>
        <taxon>Thermoanaerobacteraceae</taxon>
        <taxon>Calorimonas</taxon>
    </lineage>
</organism>
<dbReference type="InterPro" id="IPR004453">
    <property type="entry name" value="QueG"/>
</dbReference>
<evidence type="ECO:0000259" key="9">
    <source>
        <dbReference type="PROSITE" id="PS51379"/>
    </source>
</evidence>
<evidence type="ECO:0000256" key="2">
    <source>
        <dbReference type="ARBA" id="ARBA00022490"/>
    </source>
</evidence>
<evidence type="ECO:0000256" key="1">
    <source>
        <dbReference type="ARBA" id="ARBA00022485"/>
    </source>
</evidence>
<protein>
    <submittedName>
        <fullName evidence="10">tRNA epoxyqueuosine(34) reductase QueG</fullName>
        <ecNumber evidence="10">1.17.99.6</ecNumber>
    </submittedName>
</protein>
<sequence length="367" mass="40945">MICVKDEIREYALSIGFDVVGFTGADVFDIADVLKERGEKGYLSGLEKGGIEERIDPRKVLPEARSIISVGIYYGGTKRSEKNKGMISQSGRGRDYHLILDKMMGELVDYLKCEYNAEAVCLADNDPLVDREIARRAGVGFFGKNCSIINPFMGSWIFLGEILTDLDILPDVPLMHACGDCDRCIKACPTGAIAAPYVLNAKRCLSYVTVMKGFVPSEFRERLQNRIYGCDTCQEACPYNRVDLPVNSCLAQDIPYDMEDIGFILSMDSKQFKESFKNTSAGWRGRTVIQRNGLIAAGNMRLKGQAENIIRLLSDERPVIRGTAAWAISRIMGKEALGILYEASKIEKDSEVRREIEEAISWIKKGQ</sequence>
<dbReference type="Proteomes" id="UP000322976">
    <property type="component" value="Unassembled WGS sequence"/>
</dbReference>
<dbReference type="NCBIfam" id="TIGR00276">
    <property type="entry name" value="tRNA epoxyqueuosine(34) reductase QueG"/>
    <property type="match status" value="1"/>
</dbReference>
<dbReference type="Pfam" id="PF13484">
    <property type="entry name" value="Fer4_16"/>
    <property type="match status" value="1"/>
</dbReference>
<dbReference type="GO" id="GO:0008616">
    <property type="term" value="P:tRNA queuosine(34) biosynthetic process"/>
    <property type="evidence" value="ECO:0007669"/>
    <property type="project" value="UniProtKB-KW"/>
</dbReference>
<dbReference type="InterPro" id="IPR013542">
    <property type="entry name" value="QueG_DUF1730"/>
</dbReference>
<dbReference type="EC" id="1.17.99.6" evidence="10"/>
<proteinExistence type="predicted"/>
<dbReference type="Gene3D" id="1.25.10.10">
    <property type="entry name" value="Leucine-rich Repeat Variant"/>
    <property type="match status" value="1"/>
</dbReference>